<dbReference type="SUPFAM" id="SSF52788">
    <property type="entry name" value="Phosphotyrosine protein phosphatases I"/>
    <property type="match status" value="1"/>
</dbReference>
<accession>A0A3B0TCN9</accession>
<dbReference type="EC" id="3.1.3.48" evidence="2"/>
<dbReference type="CDD" id="cd16343">
    <property type="entry name" value="LMWPTP"/>
    <property type="match status" value="1"/>
</dbReference>
<dbReference type="PANTHER" id="PTHR11717:SF7">
    <property type="entry name" value="LOW MOLECULAR WEIGHT PHOSPHOTYROSINE PROTEIN PHOSPHATASE"/>
    <property type="match status" value="1"/>
</dbReference>
<evidence type="ECO:0000256" key="2">
    <source>
        <dbReference type="ARBA" id="ARBA00013064"/>
    </source>
</evidence>
<protein>
    <recommendedName>
        <fullName evidence="2">protein-tyrosine-phosphatase</fullName>
        <ecNumber evidence="2">3.1.3.48</ecNumber>
    </recommendedName>
</protein>
<reference evidence="6" key="1">
    <citation type="submission" date="2018-06" db="EMBL/GenBank/DDBJ databases">
        <authorList>
            <person name="Zhirakovskaya E."/>
        </authorList>
    </citation>
    <scope>NUCLEOTIDE SEQUENCE</scope>
</reference>
<feature type="domain" description="Phosphotyrosine protein phosphatase I" evidence="5">
    <location>
        <begin position="3"/>
        <end position="148"/>
    </location>
</feature>
<evidence type="ECO:0000259" key="5">
    <source>
        <dbReference type="SMART" id="SM00226"/>
    </source>
</evidence>
<evidence type="ECO:0000313" key="6">
    <source>
        <dbReference type="EMBL" id="VAW09869.1"/>
    </source>
</evidence>
<comment type="similarity">
    <text evidence="1">Belongs to the low molecular weight phosphotyrosine protein phosphatase family.</text>
</comment>
<dbReference type="AlphaFoldDB" id="A0A3B0TCN9"/>
<evidence type="ECO:0000256" key="3">
    <source>
        <dbReference type="ARBA" id="ARBA00022801"/>
    </source>
</evidence>
<evidence type="ECO:0000256" key="4">
    <source>
        <dbReference type="ARBA" id="ARBA00022912"/>
    </source>
</evidence>
<dbReference type="Gene3D" id="3.40.50.2300">
    <property type="match status" value="1"/>
</dbReference>
<name>A0A3B0TCN9_9ZZZZ</name>
<dbReference type="SMART" id="SM00226">
    <property type="entry name" value="LMWPc"/>
    <property type="match status" value="1"/>
</dbReference>
<evidence type="ECO:0000256" key="1">
    <source>
        <dbReference type="ARBA" id="ARBA00011063"/>
    </source>
</evidence>
<organism evidence="6">
    <name type="scientific">hydrothermal vent metagenome</name>
    <dbReference type="NCBI Taxonomy" id="652676"/>
    <lineage>
        <taxon>unclassified sequences</taxon>
        <taxon>metagenomes</taxon>
        <taxon>ecological metagenomes</taxon>
    </lineage>
</organism>
<dbReference type="GO" id="GO:0004725">
    <property type="term" value="F:protein tyrosine phosphatase activity"/>
    <property type="evidence" value="ECO:0007669"/>
    <property type="project" value="UniProtKB-EC"/>
</dbReference>
<sequence length="154" mass="17326">MALKVLMVCLGNICRSPLAEGILQSKVDPEHIFVDSAGTGGFHIGNKPDERSIAVGQKYGIEIAHQRCRIFKVEDFKNFDIIYAMDKSNYDNITALAQSESDFNKVRLLLNEVELDEKEVPDPYYDAQDGFEHVFHLLDAACDAIALKLNTNQY</sequence>
<dbReference type="InterPro" id="IPR036196">
    <property type="entry name" value="Ptyr_pPase_sf"/>
</dbReference>
<keyword evidence="3 6" id="KW-0378">Hydrolase</keyword>
<dbReference type="InterPro" id="IPR023485">
    <property type="entry name" value="Ptyr_pPase"/>
</dbReference>
<dbReference type="PRINTS" id="PR00719">
    <property type="entry name" value="LMWPTPASE"/>
</dbReference>
<dbReference type="Pfam" id="PF01451">
    <property type="entry name" value="LMWPc"/>
    <property type="match status" value="1"/>
</dbReference>
<dbReference type="PANTHER" id="PTHR11717">
    <property type="entry name" value="LOW MOLECULAR WEIGHT PROTEIN TYROSINE PHOSPHATASE"/>
    <property type="match status" value="1"/>
</dbReference>
<dbReference type="EMBL" id="UOEL01000004">
    <property type="protein sequence ID" value="VAW09869.1"/>
    <property type="molecule type" value="Genomic_DNA"/>
</dbReference>
<gene>
    <name evidence="6" type="ORF">MNBD_BACTEROID03-58</name>
</gene>
<proteinExistence type="inferred from homology"/>
<dbReference type="InterPro" id="IPR017867">
    <property type="entry name" value="Tyr_phospatase_low_mol_wt"/>
</dbReference>
<keyword evidence="4" id="KW-0904">Protein phosphatase</keyword>
<dbReference type="InterPro" id="IPR050438">
    <property type="entry name" value="LMW_PTPase"/>
</dbReference>